<gene>
    <name evidence="3" type="ORF">OSR52_02765</name>
</gene>
<accession>A0ABT6FND7</accession>
<dbReference type="Proteomes" id="UP001153642">
    <property type="component" value="Unassembled WGS sequence"/>
</dbReference>
<keyword evidence="4" id="KW-1185">Reference proteome</keyword>
<evidence type="ECO:0000313" key="4">
    <source>
        <dbReference type="Proteomes" id="UP001153642"/>
    </source>
</evidence>
<dbReference type="InterPro" id="IPR050194">
    <property type="entry name" value="Glycosyltransferase_grp1"/>
</dbReference>
<dbReference type="PANTHER" id="PTHR45947">
    <property type="entry name" value="SULFOQUINOVOSYL TRANSFERASE SQD2"/>
    <property type="match status" value="1"/>
</dbReference>
<reference evidence="3" key="1">
    <citation type="submission" date="2022-11" db="EMBL/GenBank/DDBJ databases">
        <title>High-quality draft genome sequence of Galbibacter sp. strain CMA-7.</title>
        <authorList>
            <person name="Wei L."/>
            <person name="Dong C."/>
            <person name="Shao Z."/>
        </authorList>
    </citation>
    <scope>NUCLEOTIDE SEQUENCE</scope>
    <source>
        <strain evidence="3">CMA-7</strain>
    </source>
</reference>
<dbReference type="SUPFAM" id="SSF53756">
    <property type="entry name" value="UDP-Glycosyltransferase/glycogen phosphorylase"/>
    <property type="match status" value="1"/>
</dbReference>
<dbReference type="InterPro" id="IPR028098">
    <property type="entry name" value="Glyco_trans_4-like_N"/>
</dbReference>
<evidence type="ECO:0000259" key="1">
    <source>
        <dbReference type="Pfam" id="PF00534"/>
    </source>
</evidence>
<dbReference type="Pfam" id="PF00534">
    <property type="entry name" value="Glycos_transf_1"/>
    <property type="match status" value="1"/>
</dbReference>
<sequence length="400" mass="46099">MKILHILYQSLPQVSGSSIRSRDILMSQKEVGLDVFAITAPFQEARSRSEIINGVKYYRARINKKDSISDKTKPFLKRLIRVFYILSFYKKIEKLITEEKPDVLHAHAVFICGLPTLILSRKYKIPMVYEVRSLWMLKKDNSVKSQFFIFVEKQLFNLEKFIMNKADKVVVINENLKKVLIELGVASSKILVVNNAVNTTFIENLKRDFEVSKSKKRLNFGYIGTLTPHEGIDLLIQAFSIFNKEHPNSSLHIYGSGLEENRIKQLCKSHDFIFFNGRIDPNSVNVAFEGIDIIVNPRYKNRLTDSVTPLKPLEAMAYEKLFIGSDVGGIKELVNHNVNGFLFKSGDVYSLVDLMKCVSCLSDERLKSIKMSALDYVIKEKSWLKNAERYKKIYEKLNFN</sequence>
<name>A0ABT6FND7_9FLAO</name>
<dbReference type="Pfam" id="PF13439">
    <property type="entry name" value="Glyco_transf_4"/>
    <property type="match status" value="1"/>
</dbReference>
<dbReference type="EMBL" id="JAPMUA010000001">
    <property type="protein sequence ID" value="MDG3584776.1"/>
    <property type="molecule type" value="Genomic_DNA"/>
</dbReference>
<dbReference type="RefSeq" id="WP_277898534.1">
    <property type="nucleotide sequence ID" value="NZ_JAPMUA010000001.1"/>
</dbReference>
<comment type="caution">
    <text evidence="3">The sequence shown here is derived from an EMBL/GenBank/DDBJ whole genome shotgun (WGS) entry which is preliminary data.</text>
</comment>
<feature type="domain" description="Glycosyltransferase subfamily 4-like N-terminal" evidence="2">
    <location>
        <begin position="79"/>
        <end position="200"/>
    </location>
</feature>
<organism evidence="3 4">
    <name type="scientific">Galbibacter pacificus</name>
    <dbReference type="NCBI Taxonomy" id="2996052"/>
    <lineage>
        <taxon>Bacteria</taxon>
        <taxon>Pseudomonadati</taxon>
        <taxon>Bacteroidota</taxon>
        <taxon>Flavobacteriia</taxon>
        <taxon>Flavobacteriales</taxon>
        <taxon>Flavobacteriaceae</taxon>
        <taxon>Galbibacter</taxon>
    </lineage>
</organism>
<evidence type="ECO:0000259" key="2">
    <source>
        <dbReference type="Pfam" id="PF13439"/>
    </source>
</evidence>
<evidence type="ECO:0000313" key="3">
    <source>
        <dbReference type="EMBL" id="MDG3584776.1"/>
    </source>
</evidence>
<proteinExistence type="predicted"/>
<dbReference type="PANTHER" id="PTHR45947:SF3">
    <property type="entry name" value="SULFOQUINOVOSYL TRANSFERASE SQD2"/>
    <property type="match status" value="1"/>
</dbReference>
<feature type="domain" description="Glycosyl transferase family 1" evidence="1">
    <location>
        <begin position="210"/>
        <end position="356"/>
    </location>
</feature>
<protein>
    <submittedName>
        <fullName evidence="3">Glycosyltransferase family 4 protein</fullName>
    </submittedName>
</protein>
<dbReference type="Gene3D" id="3.40.50.2000">
    <property type="entry name" value="Glycogen Phosphorylase B"/>
    <property type="match status" value="2"/>
</dbReference>
<dbReference type="InterPro" id="IPR001296">
    <property type="entry name" value="Glyco_trans_1"/>
</dbReference>
<dbReference type="CDD" id="cd03794">
    <property type="entry name" value="GT4_WbuB-like"/>
    <property type="match status" value="1"/>
</dbReference>